<dbReference type="VEuPathDB" id="GiardiaDB:SS50377_28808"/>
<organism evidence="1">
    <name type="scientific">Spironucleus salmonicida</name>
    <dbReference type="NCBI Taxonomy" id="348837"/>
    <lineage>
        <taxon>Eukaryota</taxon>
        <taxon>Metamonada</taxon>
        <taxon>Diplomonadida</taxon>
        <taxon>Hexamitidae</taxon>
        <taxon>Hexamitinae</taxon>
        <taxon>Spironucleus</taxon>
    </lineage>
</organism>
<proteinExistence type="predicted"/>
<dbReference type="AlphaFoldDB" id="V6LVJ6"/>
<reference evidence="1" key="1">
    <citation type="journal article" date="2014" name="PLoS Genet.">
        <title>The Genome of Spironucleus salmonicida Highlights a Fish Pathogen Adapted to Fluctuating Environments.</title>
        <authorList>
            <person name="Xu F."/>
            <person name="Jerlstrom-Hultqvist J."/>
            <person name="Einarsson E."/>
            <person name="Astvaldsson A."/>
            <person name="Svard S.G."/>
            <person name="Andersson J.O."/>
        </authorList>
    </citation>
    <scope>NUCLEOTIDE SEQUENCE</scope>
</reference>
<sequence length="146" mass="17240">MNKLKRSSFFFTEKSSSNLIHLPFIDRSKYRYIIASPFLKEREDKFINQQSEMAQLALEELKRRQLQNTEPIHPLHNFPWEPTFKNLTPEWLCGCLTSQTAVQCLASKKGAYKIMLYFERLKKDIMLKAEIKAKNKNKNSILLLTK</sequence>
<name>V6LVJ6_9EUKA</name>
<protein>
    <submittedName>
        <fullName evidence="1">Uncharacterized protein</fullName>
    </submittedName>
</protein>
<accession>V6LVJ6</accession>
<dbReference type="EMBL" id="KI546035">
    <property type="protein sequence ID" value="EST47711.1"/>
    <property type="molecule type" value="Genomic_DNA"/>
</dbReference>
<evidence type="ECO:0000313" key="1">
    <source>
        <dbReference type="EMBL" id="EST47711.1"/>
    </source>
</evidence>
<gene>
    <name evidence="1" type="ORF">SS50377_12107</name>
</gene>